<accession>A0A727UCI4</accession>
<organism evidence="2">
    <name type="scientific">Salmonella paratyphi B</name>
    <name type="common">Salmonella enterica subsp. enterica serovar Paratyphi B</name>
    <dbReference type="NCBI Taxonomy" id="57045"/>
    <lineage>
        <taxon>Bacteria</taxon>
        <taxon>Pseudomonadati</taxon>
        <taxon>Pseudomonadota</taxon>
        <taxon>Gammaproteobacteria</taxon>
        <taxon>Enterobacterales</taxon>
        <taxon>Enterobacteriaceae</taxon>
        <taxon>Salmonella</taxon>
    </lineage>
</organism>
<sequence length="49" mass="5660">MTSLLYINSMSLWGKFFVTIDMYMHVGTTIGWLITNNGYVNNRIATNQK</sequence>
<keyword evidence="1" id="KW-0812">Transmembrane</keyword>
<gene>
    <name evidence="2" type="ORF">GNB74_003417</name>
</gene>
<reference evidence="2" key="2">
    <citation type="submission" date="2018-07" db="EMBL/GenBank/DDBJ databases">
        <authorList>
            <consortium name="NCBI Pathogen Detection Project"/>
        </authorList>
    </citation>
    <scope>NUCLEOTIDE SEQUENCE</scope>
    <source>
        <strain evidence="2">DMS 203/74</strain>
    </source>
</reference>
<proteinExistence type="predicted"/>
<evidence type="ECO:0000256" key="1">
    <source>
        <dbReference type="SAM" id="Phobius"/>
    </source>
</evidence>
<reference evidence="2" key="1">
    <citation type="journal article" date="2018" name="Genome Biol.">
        <title>SKESA: strategic k-mer extension for scrupulous assemblies.</title>
        <authorList>
            <person name="Souvorov A."/>
            <person name="Agarwala R."/>
            <person name="Lipman D.J."/>
        </authorList>
    </citation>
    <scope>NUCLEOTIDE SEQUENCE</scope>
    <source>
        <strain evidence="2">DMS 203/74</strain>
    </source>
</reference>
<protein>
    <submittedName>
        <fullName evidence="2">Uncharacterized protein</fullName>
    </submittedName>
</protein>
<name>A0A727UCI4_SALEB</name>
<comment type="caution">
    <text evidence="2">The sequence shown here is derived from an EMBL/GenBank/DDBJ whole genome shotgun (WGS) entry which is preliminary data.</text>
</comment>
<feature type="transmembrane region" description="Helical" evidence="1">
    <location>
        <begin position="12"/>
        <end position="34"/>
    </location>
</feature>
<keyword evidence="1" id="KW-1133">Transmembrane helix</keyword>
<dbReference type="EMBL" id="DAARFV010000016">
    <property type="protein sequence ID" value="HAE2255044.1"/>
    <property type="molecule type" value="Genomic_DNA"/>
</dbReference>
<evidence type="ECO:0000313" key="2">
    <source>
        <dbReference type="EMBL" id="HAE2255044.1"/>
    </source>
</evidence>
<keyword evidence="1" id="KW-0472">Membrane</keyword>
<dbReference type="AlphaFoldDB" id="A0A727UCI4"/>